<feature type="compositionally biased region" description="Polar residues" evidence="6">
    <location>
        <begin position="319"/>
        <end position="336"/>
    </location>
</feature>
<keyword evidence="3 7" id="KW-0812">Transmembrane</keyword>
<name>A0A6G0X4P8_9STRA</name>
<dbReference type="Proteomes" id="UP000481153">
    <property type="component" value="Unassembled WGS sequence"/>
</dbReference>
<organism evidence="9 10">
    <name type="scientific">Aphanomyces euteiches</name>
    <dbReference type="NCBI Taxonomy" id="100861"/>
    <lineage>
        <taxon>Eukaryota</taxon>
        <taxon>Sar</taxon>
        <taxon>Stramenopiles</taxon>
        <taxon>Oomycota</taxon>
        <taxon>Saprolegniomycetes</taxon>
        <taxon>Saprolegniales</taxon>
        <taxon>Verrucalvaceae</taxon>
        <taxon>Aphanomyces</taxon>
    </lineage>
</organism>
<proteinExistence type="inferred from homology"/>
<evidence type="ECO:0000256" key="1">
    <source>
        <dbReference type="ARBA" id="ARBA00004127"/>
    </source>
</evidence>
<accession>A0A6G0X4P8</accession>
<evidence type="ECO:0000313" key="9">
    <source>
        <dbReference type="EMBL" id="KAF0734895.1"/>
    </source>
</evidence>
<dbReference type="EMBL" id="VJMJ01000103">
    <property type="protein sequence ID" value="KAF0734895.1"/>
    <property type="molecule type" value="Genomic_DNA"/>
</dbReference>
<reference evidence="9 10" key="1">
    <citation type="submission" date="2019-07" db="EMBL/GenBank/DDBJ databases">
        <title>Genomics analysis of Aphanomyces spp. identifies a new class of oomycete effector associated with host adaptation.</title>
        <authorList>
            <person name="Gaulin E."/>
        </authorList>
    </citation>
    <scope>NUCLEOTIDE SEQUENCE [LARGE SCALE GENOMIC DNA]</scope>
    <source>
        <strain evidence="9 10">ATCC 201684</strain>
    </source>
</reference>
<dbReference type="VEuPathDB" id="FungiDB:AeMF1_020332"/>
<comment type="subcellular location">
    <subcellularLocation>
        <location evidence="1">Endomembrane system</location>
        <topology evidence="1">Multi-pass membrane protein</topology>
    </subcellularLocation>
</comment>
<feature type="transmembrane region" description="Helical" evidence="7">
    <location>
        <begin position="52"/>
        <end position="76"/>
    </location>
</feature>
<feature type="transmembrane region" description="Helical" evidence="7">
    <location>
        <begin position="6"/>
        <end position="26"/>
    </location>
</feature>
<evidence type="ECO:0000256" key="5">
    <source>
        <dbReference type="ARBA" id="ARBA00023136"/>
    </source>
</evidence>
<evidence type="ECO:0000256" key="2">
    <source>
        <dbReference type="ARBA" id="ARBA00006779"/>
    </source>
</evidence>
<protein>
    <recommendedName>
        <fullName evidence="8">THH1/TOM1/TOM3 domain-containing protein</fullName>
    </recommendedName>
</protein>
<dbReference type="Pfam" id="PF06454">
    <property type="entry name" value="THH1_TOM1-3_dom"/>
    <property type="match status" value="1"/>
</dbReference>
<feature type="transmembrane region" description="Helical" evidence="7">
    <location>
        <begin position="173"/>
        <end position="193"/>
    </location>
</feature>
<dbReference type="AlphaFoldDB" id="A0A6G0X4P8"/>
<dbReference type="PANTHER" id="PTHR31142:SF3">
    <property type="entry name" value="THH1_TOM1_TOM3 DOMAIN-CONTAINING PROTEIN"/>
    <property type="match status" value="1"/>
</dbReference>
<evidence type="ECO:0000256" key="6">
    <source>
        <dbReference type="SAM" id="MobiDB-lite"/>
    </source>
</evidence>
<comment type="similarity">
    <text evidence="2">Belongs to the plant tobamovirus multiplication TOM1 protein family.</text>
</comment>
<evidence type="ECO:0000313" key="10">
    <source>
        <dbReference type="Proteomes" id="UP000481153"/>
    </source>
</evidence>
<gene>
    <name evidence="9" type="ORF">Ae201684_008557</name>
</gene>
<dbReference type="GO" id="GO:0012505">
    <property type="term" value="C:endomembrane system"/>
    <property type="evidence" value="ECO:0007669"/>
    <property type="project" value="UniProtKB-SubCell"/>
</dbReference>
<feature type="transmembrane region" description="Helical" evidence="7">
    <location>
        <begin position="96"/>
        <end position="123"/>
    </location>
</feature>
<comment type="caution">
    <text evidence="9">The sequence shown here is derived from an EMBL/GenBank/DDBJ whole genome shotgun (WGS) entry which is preliminary data.</text>
</comment>
<dbReference type="InterPro" id="IPR040226">
    <property type="entry name" value="THH1/TOM1/TOM3"/>
</dbReference>
<evidence type="ECO:0000256" key="7">
    <source>
        <dbReference type="SAM" id="Phobius"/>
    </source>
</evidence>
<feature type="transmembrane region" description="Helical" evidence="7">
    <location>
        <begin position="222"/>
        <end position="248"/>
    </location>
</feature>
<dbReference type="PANTHER" id="PTHR31142">
    <property type="entry name" value="TOBAMOVIRUS MULTIPLICATION PROTEIN 1-LIKE ISOFORM X1"/>
    <property type="match status" value="1"/>
</dbReference>
<dbReference type="InterPro" id="IPR009457">
    <property type="entry name" value="THH1/TOM1/TOM3_dom"/>
</dbReference>
<feature type="region of interest" description="Disordered" evidence="6">
    <location>
        <begin position="296"/>
        <end position="353"/>
    </location>
</feature>
<evidence type="ECO:0000256" key="3">
    <source>
        <dbReference type="ARBA" id="ARBA00022692"/>
    </source>
</evidence>
<feature type="transmembrane region" description="Helical" evidence="7">
    <location>
        <begin position="144"/>
        <end position="167"/>
    </location>
</feature>
<keyword evidence="4 7" id="KW-1133">Transmembrane helix</keyword>
<keyword evidence="10" id="KW-1185">Reference proteome</keyword>
<feature type="transmembrane region" description="Helical" evidence="7">
    <location>
        <begin position="268"/>
        <end position="286"/>
    </location>
</feature>
<keyword evidence="5 7" id="KW-0472">Membrane</keyword>
<evidence type="ECO:0000259" key="8">
    <source>
        <dbReference type="Pfam" id="PF06454"/>
    </source>
</evidence>
<evidence type="ECO:0000256" key="4">
    <source>
        <dbReference type="ARBA" id="ARBA00022989"/>
    </source>
</evidence>
<feature type="domain" description="THH1/TOM1/TOM3" evidence="8">
    <location>
        <begin position="43"/>
        <end position="292"/>
    </location>
</feature>
<sequence length="353" mass="39474">MDVLGWVLLPGMALFLGLSVWAYAALRVELLGHGRNVELGESSAGSETRKHFFTLLLLSAATRFLSLTVDMLAIALSPNDSDEDTLVPYDTNTYAWLSSIVSLLPSLFFVSTYSLLILFYAQLCTAVYTTSFAFHRGIYVVCNLVLYFGFILFMVLCTWSSTFWQWMQGILGGFYLVGLLSVLYYSVQLIFFFKTSHPDDEFFFDMHLHRGLTPRQIIIQKIMWVCVMCCILFCGQSVYLLGIATRVIPSIDDKFRTPVGLPPYAFEVGLYVVTEFLPCALLLCFTRRNPADAPAKLDLDQPLPEASGSIARPDEGASYQYQMPSRQYFPRNSSSGIFDRSPAGTGAAKSSFA</sequence>